<keyword evidence="5" id="KW-1185">Reference proteome</keyword>
<keyword evidence="2" id="KW-0560">Oxidoreductase</keyword>
<dbReference type="InterPro" id="IPR051911">
    <property type="entry name" value="SDR_oxidoreductase"/>
</dbReference>
<dbReference type="Pfam" id="PF00106">
    <property type="entry name" value="adh_short"/>
    <property type="match status" value="1"/>
</dbReference>
<reference evidence="4" key="1">
    <citation type="submission" date="2021-03" db="EMBL/GenBank/DDBJ databases">
        <authorList>
            <person name="Tagirdzhanova G."/>
        </authorList>
    </citation>
    <scope>NUCLEOTIDE SEQUENCE</scope>
</reference>
<dbReference type="CDD" id="cd05374">
    <property type="entry name" value="17beta-HSD-like_SDR_c"/>
    <property type="match status" value="1"/>
</dbReference>
<accession>A0A8H3FMN8</accession>
<evidence type="ECO:0000256" key="1">
    <source>
        <dbReference type="ARBA" id="ARBA00006484"/>
    </source>
</evidence>
<proteinExistence type="inferred from homology"/>
<dbReference type="PANTHER" id="PTHR43976:SF16">
    <property type="entry name" value="SHORT-CHAIN DEHYDROGENASE_REDUCTASE FAMILY PROTEIN"/>
    <property type="match status" value="1"/>
</dbReference>
<dbReference type="EMBL" id="CAJPDS010000042">
    <property type="protein sequence ID" value="CAF9926595.1"/>
    <property type="molecule type" value="Genomic_DNA"/>
</dbReference>
<dbReference type="AlphaFoldDB" id="A0A8H3FMN8"/>
<evidence type="ECO:0000256" key="2">
    <source>
        <dbReference type="ARBA" id="ARBA00023002"/>
    </source>
</evidence>
<comment type="similarity">
    <text evidence="1 3">Belongs to the short-chain dehydrogenases/reductases (SDR) family.</text>
</comment>
<name>A0A8H3FMN8_9LECA</name>
<evidence type="ECO:0000313" key="5">
    <source>
        <dbReference type="Proteomes" id="UP000664521"/>
    </source>
</evidence>
<sequence>MPRIFLVTGTSTGFGLHLVQEILDRGDIAIATARNPSTLSFRNTSEHNFLALKLDVTSDADISAAFRTAVEKFGRVDVVVNNAGYGLAGPFEELTPELIRTQMEVNFFGLLQVTRKAMEVMRAQRPSGGLIQQVTSIGGQRGVPNFSSYCASKWAVEGATEAIAQEVKPEWGIRFSLVEPGGFRTDWAGRSMVFAEERHPAYDHLDAKKIMGQRNGTQVGDPKKGGKAIYELAVLQDPPLRVVIGSDAYKAIMAKIEAYGENYKKYEKISNSTDVEE</sequence>
<evidence type="ECO:0000313" key="4">
    <source>
        <dbReference type="EMBL" id="CAF9926595.1"/>
    </source>
</evidence>
<dbReference type="Proteomes" id="UP000664521">
    <property type="component" value="Unassembled WGS sequence"/>
</dbReference>
<dbReference type="GO" id="GO:0016491">
    <property type="term" value="F:oxidoreductase activity"/>
    <property type="evidence" value="ECO:0007669"/>
    <property type="project" value="UniProtKB-KW"/>
</dbReference>
<dbReference type="InterPro" id="IPR036291">
    <property type="entry name" value="NAD(P)-bd_dom_sf"/>
</dbReference>
<comment type="caution">
    <text evidence="4">The sequence shown here is derived from an EMBL/GenBank/DDBJ whole genome shotgun (WGS) entry which is preliminary data.</text>
</comment>
<dbReference type="PRINTS" id="PR00080">
    <property type="entry name" value="SDRFAMILY"/>
</dbReference>
<dbReference type="InterPro" id="IPR002347">
    <property type="entry name" value="SDR_fam"/>
</dbReference>
<dbReference type="PRINTS" id="PR00081">
    <property type="entry name" value="GDHRDH"/>
</dbReference>
<dbReference type="SUPFAM" id="SSF51735">
    <property type="entry name" value="NAD(P)-binding Rossmann-fold domains"/>
    <property type="match status" value="1"/>
</dbReference>
<protein>
    <submittedName>
        <fullName evidence="4">Uncharacterized protein</fullName>
    </submittedName>
</protein>
<evidence type="ECO:0000256" key="3">
    <source>
        <dbReference type="RuleBase" id="RU000363"/>
    </source>
</evidence>
<dbReference type="PANTHER" id="PTHR43976">
    <property type="entry name" value="SHORT CHAIN DEHYDROGENASE"/>
    <property type="match status" value="1"/>
</dbReference>
<dbReference type="Gene3D" id="3.40.50.720">
    <property type="entry name" value="NAD(P)-binding Rossmann-like Domain"/>
    <property type="match status" value="1"/>
</dbReference>
<organism evidence="4 5">
    <name type="scientific">Heterodermia speciosa</name>
    <dbReference type="NCBI Taxonomy" id="116794"/>
    <lineage>
        <taxon>Eukaryota</taxon>
        <taxon>Fungi</taxon>
        <taxon>Dikarya</taxon>
        <taxon>Ascomycota</taxon>
        <taxon>Pezizomycotina</taxon>
        <taxon>Lecanoromycetes</taxon>
        <taxon>OSLEUM clade</taxon>
        <taxon>Lecanoromycetidae</taxon>
        <taxon>Caliciales</taxon>
        <taxon>Physciaceae</taxon>
        <taxon>Heterodermia</taxon>
    </lineage>
</organism>
<gene>
    <name evidence="4" type="ORF">HETSPECPRED_006364</name>
</gene>
<dbReference type="OrthoDB" id="1274115at2759"/>